<protein>
    <submittedName>
        <fullName evidence="2">Uncharacterized protein</fullName>
    </submittedName>
</protein>
<dbReference type="EMBL" id="KI394011">
    <property type="protein sequence ID" value="ERN05444.1"/>
    <property type="molecule type" value="Genomic_DNA"/>
</dbReference>
<feature type="compositionally biased region" description="Polar residues" evidence="1">
    <location>
        <begin position="21"/>
        <end position="42"/>
    </location>
</feature>
<reference evidence="3" key="1">
    <citation type="journal article" date="2013" name="Science">
        <title>The Amborella genome and the evolution of flowering plants.</title>
        <authorList>
            <consortium name="Amborella Genome Project"/>
        </authorList>
    </citation>
    <scope>NUCLEOTIDE SEQUENCE [LARGE SCALE GENOMIC DNA]</scope>
</reference>
<name>W1PCK1_AMBTC</name>
<dbReference type="Proteomes" id="UP000017836">
    <property type="component" value="Unassembled WGS sequence"/>
</dbReference>
<proteinExistence type="predicted"/>
<organism evidence="2 3">
    <name type="scientific">Amborella trichopoda</name>
    <dbReference type="NCBI Taxonomy" id="13333"/>
    <lineage>
        <taxon>Eukaryota</taxon>
        <taxon>Viridiplantae</taxon>
        <taxon>Streptophyta</taxon>
        <taxon>Embryophyta</taxon>
        <taxon>Tracheophyta</taxon>
        <taxon>Spermatophyta</taxon>
        <taxon>Magnoliopsida</taxon>
        <taxon>Amborellales</taxon>
        <taxon>Amborellaceae</taxon>
        <taxon>Amborella</taxon>
    </lineage>
</organism>
<evidence type="ECO:0000256" key="1">
    <source>
        <dbReference type="SAM" id="MobiDB-lite"/>
    </source>
</evidence>
<sequence>MLVPSESSPRRLKADEYGNGANKSSNDIKIKTTRNPTDNPNSDVDAELVGGSEKGVKTPTTSNVLEEMEQGRERPAIVSMAPMSVAVPLSQNLPNSKQKEERSPGRQRWFFGGSGEWHYCWLQYCNYQWRPDLGFQRTQEQGLK</sequence>
<evidence type="ECO:0000313" key="2">
    <source>
        <dbReference type="EMBL" id="ERN05444.1"/>
    </source>
</evidence>
<feature type="region of interest" description="Disordered" evidence="1">
    <location>
        <begin position="1"/>
        <end position="63"/>
    </location>
</feature>
<dbReference type="AlphaFoldDB" id="W1PCK1"/>
<evidence type="ECO:0000313" key="3">
    <source>
        <dbReference type="Proteomes" id="UP000017836"/>
    </source>
</evidence>
<dbReference type="Gramene" id="ERN05444">
    <property type="protein sequence ID" value="ERN05444"/>
    <property type="gene ID" value="AMTR_s00007p00241580"/>
</dbReference>
<dbReference type="HOGENOM" id="CLU_1799023_0_0_1"/>
<keyword evidence="3" id="KW-1185">Reference proteome</keyword>
<feature type="region of interest" description="Disordered" evidence="1">
    <location>
        <begin position="88"/>
        <end position="107"/>
    </location>
</feature>
<gene>
    <name evidence="2" type="ORF">AMTR_s00007p00241580</name>
</gene>
<accession>W1PCK1</accession>